<evidence type="ECO:0000256" key="1">
    <source>
        <dbReference type="PIRSR" id="PIRSR640198-1"/>
    </source>
</evidence>
<protein>
    <submittedName>
        <fullName evidence="5">Fic family protein</fullName>
    </submittedName>
</protein>
<dbReference type="AlphaFoldDB" id="A0A7W1YFM6"/>
<name>A0A7W1YFM6_9LIST</name>
<dbReference type="Proteomes" id="UP000548787">
    <property type="component" value="Unassembled WGS sequence"/>
</dbReference>
<evidence type="ECO:0000259" key="4">
    <source>
        <dbReference type="PROSITE" id="PS51459"/>
    </source>
</evidence>
<keyword evidence="2" id="KW-0067">ATP-binding</keyword>
<dbReference type="Gene3D" id="1.10.3290.10">
    <property type="entry name" value="Fido-like domain"/>
    <property type="match status" value="1"/>
</dbReference>
<sequence length="411" mass="48122">MDKYYPLDKIHYMNNYKEHQKEYNNRFYSYATYKTNLYIRPIENGTFSDTTEELFIVNIPELSALNEAVLMNSKKIELLLKDMPKVSVQHFMTNLLINELQSTNEIEGIRSSKQEIAEVLESVQKKGDASKEKRFLGLAKLYAYLEESDNIKNVEDFRRIYDVLVSDEIKPCDVLDGELFRKGPVYIKGGSKTYHVGVVPEVKIVSGLARMISFLESSVPDLYKYAVVHYYFEYIHPFYDGNGRTGRYIMCSYLAKKLDYFSSITFSYMVNRNRNQYYKSFENTSKSLNKGEVTFFCIDTLTILKNGQEKIIANLEEKKELLHTISKNLNTLIKNDDERNVLFILAQAWLFEHKKYCISVAELTELFSFGRKRMDTILWKYSKLGYLEKIKSRPTIFTLEDSFAQTLKARQ</sequence>
<feature type="active site" evidence="1">
    <location>
        <position position="236"/>
    </location>
</feature>
<proteinExistence type="predicted"/>
<dbReference type="RefSeq" id="WP_181676004.1">
    <property type="nucleotide sequence ID" value="NZ_JABJVM010000004.1"/>
</dbReference>
<dbReference type="InterPro" id="IPR003812">
    <property type="entry name" value="Fido"/>
</dbReference>
<feature type="binding site" evidence="2">
    <location>
        <begin position="240"/>
        <end position="247"/>
    </location>
    <ligand>
        <name>ATP</name>
        <dbReference type="ChEBI" id="CHEBI:30616"/>
    </ligand>
</feature>
<evidence type="ECO:0000256" key="3">
    <source>
        <dbReference type="SAM" id="Coils"/>
    </source>
</evidence>
<keyword evidence="3" id="KW-0175">Coiled coil</keyword>
<organism evidence="5 6">
    <name type="scientific">Listeria rustica</name>
    <dbReference type="NCBI Taxonomy" id="2713503"/>
    <lineage>
        <taxon>Bacteria</taxon>
        <taxon>Bacillati</taxon>
        <taxon>Bacillota</taxon>
        <taxon>Bacilli</taxon>
        <taxon>Bacillales</taxon>
        <taxon>Listeriaceae</taxon>
        <taxon>Listeria</taxon>
    </lineage>
</organism>
<feature type="coiled-coil region" evidence="3">
    <location>
        <begin position="298"/>
        <end position="335"/>
    </location>
</feature>
<evidence type="ECO:0000313" key="5">
    <source>
        <dbReference type="EMBL" id="MBA3925786.1"/>
    </source>
</evidence>
<accession>A0A7W1YFM6</accession>
<dbReference type="SUPFAM" id="SSF140931">
    <property type="entry name" value="Fic-like"/>
    <property type="match status" value="1"/>
</dbReference>
<dbReference type="EMBL" id="JABJVM010000004">
    <property type="protein sequence ID" value="MBA3925786.1"/>
    <property type="molecule type" value="Genomic_DNA"/>
</dbReference>
<dbReference type="PROSITE" id="PS51459">
    <property type="entry name" value="FIDO"/>
    <property type="match status" value="1"/>
</dbReference>
<gene>
    <name evidence="5" type="ORF">HPK16_05495</name>
</gene>
<reference evidence="5 6" key="2">
    <citation type="submission" date="2020-08" db="EMBL/GenBank/DDBJ databases">
        <title>Listeria ohnekaius sp. nov. and Listeria portnoyii sp. nov. isolated from non-agricultural and natural environments.</title>
        <authorList>
            <person name="Weller D."/>
            <person name="Belias A.M."/>
            <person name="Liao J."/>
            <person name="Guo S."/>
            <person name="Orsi R.H."/>
            <person name="Wiedmann M."/>
        </authorList>
    </citation>
    <scope>NUCLEOTIDE SEQUENCE [LARGE SCALE GENOMIC DNA]</scope>
    <source>
        <strain evidence="5 6">FSL W9-0585</strain>
    </source>
</reference>
<reference evidence="5 6" key="1">
    <citation type="submission" date="2020-05" db="EMBL/GenBank/DDBJ databases">
        <authorList>
            <person name="Carlin C.R."/>
        </authorList>
    </citation>
    <scope>NUCLEOTIDE SEQUENCE [LARGE SCALE GENOMIC DNA]</scope>
    <source>
        <strain evidence="5 6">FSL W9-0585</strain>
    </source>
</reference>
<feature type="domain" description="Fido" evidence="4">
    <location>
        <begin position="152"/>
        <end position="299"/>
    </location>
</feature>
<keyword evidence="6" id="KW-1185">Reference proteome</keyword>
<dbReference type="Pfam" id="PF02661">
    <property type="entry name" value="Fic"/>
    <property type="match status" value="1"/>
</dbReference>
<evidence type="ECO:0000313" key="6">
    <source>
        <dbReference type="Proteomes" id="UP000548787"/>
    </source>
</evidence>
<dbReference type="GO" id="GO:0005524">
    <property type="term" value="F:ATP binding"/>
    <property type="evidence" value="ECO:0007669"/>
    <property type="project" value="UniProtKB-KW"/>
</dbReference>
<dbReference type="InterPro" id="IPR036597">
    <property type="entry name" value="Fido-like_dom_sf"/>
</dbReference>
<dbReference type="InterPro" id="IPR040198">
    <property type="entry name" value="Fido_containing"/>
</dbReference>
<dbReference type="PANTHER" id="PTHR13504">
    <property type="entry name" value="FIDO DOMAIN-CONTAINING PROTEIN DDB_G0283145"/>
    <property type="match status" value="1"/>
</dbReference>
<dbReference type="PANTHER" id="PTHR13504:SF40">
    <property type="entry name" value="FIDO DOMAIN-CONTAINING PROTEIN"/>
    <property type="match status" value="1"/>
</dbReference>
<evidence type="ECO:0000256" key="2">
    <source>
        <dbReference type="PIRSR" id="PIRSR640198-2"/>
    </source>
</evidence>
<keyword evidence="2" id="KW-0547">Nucleotide-binding</keyword>
<feature type="binding site" evidence="2">
    <location>
        <begin position="277"/>
        <end position="278"/>
    </location>
    <ligand>
        <name>ATP</name>
        <dbReference type="ChEBI" id="CHEBI:30616"/>
    </ligand>
</feature>
<comment type="caution">
    <text evidence="5">The sequence shown here is derived from an EMBL/GenBank/DDBJ whole genome shotgun (WGS) entry which is preliminary data.</text>
</comment>